<evidence type="ECO:0000256" key="1">
    <source>
        <dbReference type="ARBA" id="ARBA00004651"/>
    </source>
</evidence>
<sequence length="662" mass="70732">MEPVVYLGAVLVVAALAQWLAWALKIPSILLLLILGFLGGTLVSPDEVLGRDVLFAAVTLAVGVILFEGSLTLRLADVRDLGKPVLRLCSVTVVIAWALITAAGWLMGLDPQLALLIGAILVVTGPTVINPILRQLRPTRRISSLLRWEGIVVDPIGAILAVLVYQAVLVGNREDALGTALLTLAISVGVALLFTLVLAVVVEFVMVRHLVPDYLHGTLFLAVAAGGLVGSNMIQSESGLLTVTILGIVLGNRRTLHLEHVKEFYEHLQVLLVGVLFVILAGRVTPQQVLDNLWMALGFVAMLILIVRPVSIWLGLMGTETTRKERLLMSGMAPRGIVAAAVTSIFALELEHAAETVTGERREALVQLAEEAEAMVPLVFVTIVVTVAVYGLGVGRLAERLGLATTNPQGVVFAGSQEWVRQVAGALGELGVPTILVSQDAGELRRARMDGVRTERTNILSDYAINDLDLAGIGSFIAATDDDGTNTSAAREFTHTLGRANVYQVRREDSLQPEDASVTSGIPESASAVTAQGRTAARSTATKQTERTSSSHKLAARTPFRPALTYAQLEERVANGMTVRRTQLTETFTLVHYQERNPDAVLMFTHDGTKASVLTEESDVAESDVTLIALAPPRETGRGRARETGGGRARDTGGGRARDEAS</sequence>
<evidence type="ECO:0000256" key="6">
    <source>
        <dbReference type="ARBA" id="ARBA00022989"/>
    </source>
</evidence>
<keyword evidence="7" id="KW-0406">Ion transport</keyword>
<evidence type="ECO:0000256" key="8">
    <source>
        <dbReference type="ARBA" id="ARBA00023136"/>
    </source>
</evidence>
<feature type="region of interest" description="Disordered" evidence="9">
    <location>
        <begin position="630"/>
        <end position="662"/>
    </location>
</feature>
<feature type="transmembrane region" description="Helical" evidence="10">
    <location>
        <begin position="292"/>
        <end position="316"/>
    </location>
</feature>
<proteinExistence type="predicted"/>
<dbReference type="InterPro" id="IPR038770">
    <property type="entry name" value="Na+/solute_symporter_sf"/>
</dbReference>
<organism evidence="12 13">
    <name type="scientific">Ornithinimicrobium faecis</name>
    <dbReference type="NCBI Taxonomy" id="2934158"/>
    <lineage>
        <taxon>Bacteria</taxon>
        <taxon>Bacillati</taxon>
        <taxon>Actinomycetota</taxon>
        <taxon>Actinomycetes</taxon>
        <taxon>Micrococcales</taxon>
        <taxon>Ornithinimicrobiaceae</taxon>
        <taxon>Ornithinimicrobium</taxon>
    </lineage>
</organism>
<evidence type="ECO:0000313" key="12">
    <source>
        <dbReference type="EMBL" id="USQ81857.1"/>
    </source>
</evidence>
<name>A0ABY4YZ29_9MICO</name>
<gene>
    <name evidence="12" type="ORF">NF556_09495</name>
</gene>
<dbReference type="Pfam" id="PF00999">
    <property type="entry name" value="Na_H_Exchanger"/>
    <property type="match status" value="1"/>
</dbReference>
<feature type="transmembrane region" description="Helical" evidence="10">
    <location>
        <begin position="374"/>
        <end position="393"/>
    </location>
</feature>
<feature type="transmembrane region" description="Helical" evidence="10">
    <location>
        <begin position="240"/>
        <end position="256"/>
    </location>
</feature>
<reference evidence="12" key="1">
    <citation type="submission" date="2022-06" db="EMBL/GenBank/DDBJ databases">
        <title>Ornithinimicrobium HY1793.</title>
        <authorList>
            <person name="Huang Y."/>
        </authorList>
    </citation>
    <scope>NUCLEOTIDE SEQUENCE</scope>
    <source>
        <strain evidence="12">HY1793</strain>
    </source>
</reference>
<evidence type="ECO:0000313" key="13">
    <source>
        <dbReference type="Proteomes" id="UP001056455"/>
    </source>
</evidence>
<dbReference type="EMBL" id="CP099489">
    <property type="protein sequence ID" value="USQ81857.1"/>
    <property type="molecule type" value="Genomic_DNA"/>
</dbReference>
<keyword evidence="6 10" id="KW-1133">Transmembrane helix</keyword>
<dbReference type="PANTHER" id="PTHR32507:SF0">
    <property type="entry name" value="NA(+)_H(+) ANTIPORTER 2-RELATED"/>
    <property type="match status" value="1"/>
</dbReference>
<dbReference type="PANTHER" id="PTHR32507">
    <property type="entry name" value="NA(+)/H(+) ANTIPORTER 1"/>
    <property type="match status" value="1"/>
</dbReference>
<evidence type="ECO:0000256" key="4">
    <source>
        <dbReference type="ARBA" id="ARBA00022475"/>
    </source>
</evidence>
<feature type="transmembrane region" description="Helical" evidence="10">
    <location>
        <begin position="214"/>
        <end position="234"/>
    </location>
</feature>
<feature type="transmembrane region" description="Helical" evidence="10">
    <location>
        <begin position="85"/>
        <end position="107"/>
    </location>
</feature>
<feature type="transmembrane region" description="Helical" evidence="10">
    <location>
        <begin position="145"/>
        <end position="168"/>
    </location>
</feature>
<feature type="region of interest" description="Disordered" evidence="9">
    <location>
        <begin position="508"/>
        <end position="554"/>
    </location>
</feature>
<evidence type="ECO:0000259" key="11">
    <source>
        <dbReference type="Pfam" id="PF00999"/>
    </source>
</evidence>
<dbReference type="InterPro" id="IPR006153">
    <property type="entry name" value="Cation/H_exchanger_TM"/>
</dbReference>
<evidence type="ECO:0000256" key="3">
    <source>
        <dbReference type="ARBA" id="ARBA00022449"/>
    </source>
</evidence>
<dbReference type="Proteomes" id="UP001056455">
    <property type="component" value="Chromosome"/>
</dbReference>
<keyword evidence="4" id="KW-1003">Cell membrane</keyword>
<feature type="transmembrane region" description="Helical" evidence="10">
    <location>
        <begin position="180"/>
        <end position="202"/>
    </location>
</feature>
<dbReference type="RefSeq" id="WP_252595393.1">
    <property type="nucleotide sequence ID" value="NZ_CP099489.1"/>
</dbReference>
<protein>
    <submittedName>
        <fullName evidence="12">Sodium:proton antiporter</fullName>
    </submittedName>
</protein>
<keyword evidence="3" id="KW-0050">Antiport</keyword>
<evidence type="ECO:0000256" key="5">
    <source>
        <dbReference type="ARBA" id="ARBA00022692"/>
    </source>
</evidence>
<feature type="transmembrane region" description="Helical" evidence="10">
    <location>
        <begin position="113"/>
        <end position="133"/>
    </location>
</feature>
<keyword evidence="13" id="KW-1185">Reference proteome</keyword>
<feature type="domain" description="Cation/H+ exchanger transmembrane" evidence="11">
    <location>
        <begin position="12"/>
        <end position="398"/>
    </location>
</feature>
<evidence type="ECO:0000256" key="7">
    <source>
        <dbReference type="ARBA" id="ARBA00023065"/>
    </source>
</evidence>
<evidence type="ECO:0000256" key="9">
    <source>
        <dbReference type="SAM" id="MobiDB-lite"/>
    </source>
</evidence>
<feature type="compositionally biased region" description="Polar residues" evidence="9">
    <location>
        <begin position="517"/>
        <end position="552"/>
    </location>
</feature>
<feature type="compositionally biased region" description="Basic and acidic residues" evidence="9">
    <location>
        <begin position="635"/>
        <end position="662"/>
    </location>
</feature>
<dbReference type="Gene3D" id="1.20.1530.20">
    <property type="match status" value="1"/>
</dbReference>
<comment type="subcellular location">
    <subcellularLocation>
        <location evidence="1">Cell membrane</location>
        <topology evidence="1">Multi-pass membrane protein</topology>
    </subcellularLocation>
</comment>
<accession>A0ABY4YZ29</accession>
<keyword evidence="2" id="KW-0813">Transport</keyword>
<keyword evidence="5 10" id="KW-0812">Transmembrane</keyword>
<feature type="transmembrane region" description="Helical" evidence="10">
    <location>
        <begin position="53"/>
        <end position="73"/>
    </location>
</feature>
<feature type="transmembrane region" description="Helical" evidence="10">
    <location>
        <begin position="268"/>
        <end position="286"/>
    </location>
</feature>
<keyword evidence="8 10" id="KW-0472">Membrane</keyword>
<evidence type="ECO:0000256" key="2">
    <source>
        <dbReference type="ARBA" id="ARBA00022448"/>
    </source>
</evidence>
<evidence type="ECO:0000256" key="10">
    <source>
        <dbReference type="SAM" id="Phobius"/>
    </source>
</evidence>